<dbReference type="InterPro" id="IPR009311">
    <property type="entry name" value="IFI6/IFI27-like"/>
</dbReference>
<dbReference type="EMBL" id="JYNV01000312">
    <property type="protein sequence ID" value="KZM18976.1"/>
    <property type="molecule type" value="Genomic_DNA"/>
</dbReference>
<dbReference type="Gene3D" id="6.10.110.10">
    <property type="match status" value="1"/>
</dbReference>
<keyword evidence="5" id="KW-0472">Membrane</keyword>
<dbReference type="GO" id="GO:0016020">
    <property type="term" value="C:membrane"/>
    <property type="evidence" value="ECO:0007669"/>
    <property type="project" value="UniProtKB-SubCell"/>
</dbReference>
<comment type="similarity">
    <text evidence="2">Belongs to the IFI6/IFI27 family.</text>
</comment>
<dbReference type="OrthoDB" id="440424at2759"/>
<comment type="caution">
    <text evidence="6">The sequence shown here is derived from an EMBL/GenBank/DDBJ whole genome shotgun (WGS) entry which is preliminary data.</text>
</comment>
<evidence type="ECO:0000256" key="4">
    <source>
        <dbReference type="ARBA" id="ARBA00022989"/>
    </source>
</evidence>
<evidence type="ECO:0000313" key="6">
    <source>
        <dbReference type="EMBL" id="KZM18976.1"/>
    </source>
</evidence>
<dbReference type="AlphaFoldDB" id="A0A162WEB9"/>
<dbReference type="Proteomes" id="UP000076837">
    <property type="component" value="Unassembled WGS sequence"/>
</dbReference>
<proteinExistence type="inferred from homology"/>
<reference evidence="6 7" key="1">
    <citation type="journal article" date="2016" name="Sci. Rep.">
        <title>Draft genome sequencing and secretome analysis of fungal phytopathogen Ascochyta rabiei provides insight into the necrotrophic effector repertoire.</title>
        <authorList>
            <person name="Verma S."/>
            <person name="Gazara R.K."/>
            <person name="Nizam S."/>
            <person name="Parween S."/>
            <person name="Chattopadhyay D."/>
            <person name="Verma P.K."/>
        </authorList>
    </citation>
    <scope>NUCLEOTIDE SEQUENCE [LARGE SCALE GENOMIC DNA]</scope>
    <source>
        <strain evidence="6 7">ArDII</strain>
    </source>
</reference>
<accession>A0A162WEB9</accession>
<evidence type="ECO:0000256" key="5">
    <source>
        <dbReference type="ARBA" id="ARBA00023136"/>
    </source>
</evidence>
<evidence type="ECO:0000313" key="7">
    <source>
        <dbReference type="Proteomes" id="UP000076837"/>
    </source>
</evidence>
<evidence type="ECO:0000256" key="1">
    <source>
        <dbReference type="ARBA" id="ARBA00004141"/>
    </source>
</evidence>
<organism evidence="6 7">
    <name type="scientific">Didymella rabiei</name>
    <name type="common">Chickpea ascochyta blight fungus</name>
    <name type="synonym">Mycosphaerella rabiei</name>
    <dbReference type="NCBI Taxonomy" id="5454"/>
    <lineage>
        <taxon>Eukaryota</taxon>
        <taxon>Fungi</taxon>
        <taxon>Dikarya</taxon>
        <taxon>Ascomycota</taxon>
        <taxon>Pezizomycotina</taxon>
        <taxon>Dothideomycetes</taxon>
        <taxon>Pleosporomycetidae</taxon>
        <taxon>Pleosporales</taxon>
        <taxon>Pleosporineae</taxon>
        <taxon>Didymellaceae</taxon>
        <taxon>Ascochyta</taxon>
    </lineage>
</organism>
<protein>
    <submittedName>
        <fullName evidence="6">Uncharacterized protein</fullName>
    </submittedName>
</protein>
<name>A0A162WEB9_DIDRA</name>
<keyword evidence="3" id="KW-0812">Transmembrane</keyword>
<keyword evidence="4" id="KW-1133">Transmembrane helix</keyword>
<dbReference type="InterPro" id="IPR038213">
    <property type="entry name" value="IFI6/IFI27-like_sf"/>
</dbReference>
<sequence>MNATKVVLDWIAGHPYQTVFQIVNGVIICTPAAATIPVFAALGFSAGGPLPGSGAAAVMSYFGIVPAGGWYAMFQSAAMGGYGASAAAGAAQAGAVLSSVAGWVWGRNSTGG</sequence>
<evidence type="ECO:0000256" key="2">
    <source>
        <dbReference type="ARBA" id="ARBA00007262"/>
    </source>
</evidence>
<gene>
    <name evidence="6" type="ORF">ST47_g9888</name>
</gene>
<keyword evidence="7" id="KW-1185">Reference proteome</keyword>
<comment type="subcellular location">
    <subcellularLocation>
        <location evidence="1">Membrane</location>
        <topology evidence="1">Multi-pass membrane protein</topology>
    </subcellularLocation>
</comment>
<dbReference type="Pfam" id="PF06140">
    <property type="entry name" value="Ifi-6-16"/>
    <property type="match status" value="1"/>
</dbReference>
<evidence type="ECO:0000256" key="3">
    <source>
        <dbReference type="ARBA" id="ARBA00022692"/>
    </source>
</evidence>